<dbReference type="Pfam" id="PF25176">
    <property type="entry name" value="DUF7831"/>
    <property type="match status" value="1"/>
</dbReference>
<name>A0A6C0EA88_9ZZZZ</name>
<dbReference type="EMBL" id="MN739774">
    <property type="protein sequence ID" value="QHT25748.1"/>
    <property type="molecule type" value="Genomic_DNA"/>
</dbReference>
<proteinExistence type="predicted"/>
<organism evidence="2">
    <name type="scientific">viral metagenome</name>
    <dbReference type="NCBI Taxonomy" id="1070528"/>
    <lineage>
        <taxon>unclassified sequences</taxon>
        <taxon>metagenomes</taxon>
        <taxon>organismal metagenomes</taxon>
    </lineage>
</organism>
<evidence type="ECO:0000313" key="2">
    <source>
        <dbReference type="EMBL" id="QHT25748.1"/>
    </source>
</evidence>
<feature type="domain" description="DUF7831" evidence="1">
    <location>
        <begin position="79"/>
        <end position="170"/>
    </location>
</feature>
<dbReference type="InterPro" id="IPR057153">
    <property type="entry name" value="DUF7831"/>
</dbReference>
<sequence length="184" mass="21713">MFIKILKGEWIVSDIQAHPELLFIYSSDIKGIKYDRERKKKHCDKCKKDRRGRCFACIEKRKCTRCCKCVLPKIDKLHLEGQACIRLERNTRGIPCRMREGNDRKAFFDDKDFEKNKVIIKQEVDNIIARLAHPKNKYHGVVIDEFGVGVNEEDGNIQKYAPETYKYVREQLVRLIRAIQKITI</sequence>
<protein>
    <recommendedName>
        <fullName evidence="1">DUF7831 domain-containing protein</fullName>
    </recommendedName>
</protein>
<reference evidence="2" key="1">
    <citation type="journal article" date="2020" name="Nature">
        <title>Giant virus diversity and host interactions through global metagenomics.</title>
        <authorList>
            <person name="Schulz F."/>
            <person name="Roux S."/>
            <person name="Paez-Espino D."/>
            <person name="Jungbluth S."/>
            <person name="Walsh D.A."/>
            <person name="Denef V.J."/>
            <person name="McMahon K.D."/>
            <person name="Konstantinidis K.T."/>
            <person name="Eloe-Fadrosh E.A."/>
            <person name="Kyrpides N.C."/>
            <person name="Woyke T."/>
        </authorList>
    </citation>
    <scope>NUCLEOTIDE SEQUENCE</scope>
    <source>
        <strain evidence="2">GVMAG-M-3300023179-27</strain>
    </source>
</reference>
<accession>A0A6C0EA88</accession>
<evidence type="ECO:0000259" key="1">
    <source>
        <dbReference type="Pfam" id="PF25176"/>
    </source>
</evidence>
<dbReference type="AlphaFoldDB" id="A0A6C0EA88"/>